<dbReference type="RefSeq" id="XP_013316861.1">
    <property type="nucleotide sequence ID" value="XM_013461407.1"/>
</dbReference>
<dbReference type="GO" id="GO:0044695">
    <property type="term" value="C:Dsc E3 ubiquitin ligase complex"/>
    <property type="evidence" value="ECO:0007669"/>
    <property type="project" value="InterPro"/>
</dbReference>
<name>A0A0D2D1I0_9EURO</name>
<feature type="compositionally biased region" description="Polar residues" evidence="1">
    <location>
        <begin position="191"/>
        <end position="202"/>
    </location>
</feature>
<feature type="compositionally biased region" description="Basic and acidic residues" evidence="1">
    <location>
        <begin position="161"/>
        <end position="170"/>
    </location>
</feature>
<feature type="region of interest" description="Disordered" evidence="1">
    <location>
        <begin position="147"/>
        <end position="206"/>
    </location>
</feature>
<evidence type="ECO:0000256" key="1">
    <source>
        <dbReference type="SAM" id="MobiDB-lite"/>
    </source>
</evidence>
<dbReference type="InterPro" id="IPR013715">
    <property type="entry name" value="DUF1746"/>
</dbReference>
<keyword evidence="4" id="KW-1185">Reference proteome</keyword>
<proteinExistence type="predicted"/>
<dbReference type="GeneID" id="25326855"/>
<accession>A0A0D2D1I0</accession>
<dbReference type="InterPro" id="IPR038967">
    <property type="entry name" value="Dsc4-like"/>
</dbReference>
<feature type="domain" description="DUF1746" evidence="2">
    <location>
        <begin position="30"/>
        <end position="131"/>
    </location>
</feature>
<organism evidence="3 4">
    <name type="scientific">Exophiala xenobiotica</name>
    <dbReference type="NCBI Taxonomy" id="348802"/>
    <lineage>
        <taxon>Eukaryota</taxon>
        <taxon>Fungi</taxon>
        <taxon>Dikarya</taxon>
        <taxon>Ascomycota</taxon>
        <taxon>Pezizomycotina</taxon>
        <taxon>Eurotiomycetes</taxon>
        <taxon>Chaetothyriomycetidae</taxon>
        <taxon>Chaetothyriales</taxon>
        <taxon>Herpotrichiellaceae</taxon>
        <taxon>Exophiala</taxon>
    </lineage>
</organism>
<dbReference type="Pfam" id="PF08508">
    <property type="entry name" value="DUF1746"/>
    <property type="match status" value="1"/>
</dbReference>
<reference evidence="3 4" key="1">
    <citation type="submission" date="2015-01" db="EMBL/GenBank/DDBJ databases">
        <title>The Genome Sequence of Exophiala xenobiotica CBS118157.</title>
        <authorList>
            <consortium name="The Broad Institute Genomics Platform"/>
            <person name="Cuomo C."/>
            <person name="de Hoog S."/>
            <person name="Gorbushina A."/>
            <person name="Stielow B."/>
            <person name="Teixiera M."/>
            <person name="Abouelleil A."/>
            <person name="Chapman S.B."/>
            <person name="Priest M."/>
            <person name="Young S.K."/>
            <person name="Wortman J."/>
            <person name="Nusbaum C."/>
            <person name="Birren B."/>
        </authorList>
    </citation>
    <scope>NUCLEOTIDE SEQUENCE [LARGE SCALE GENOMIC DNA]</scope>
    <source>
        <strain evidence="3 4">CBS 118157</strain>
    </source>
</reference>
<dbReference type="OrthoDB" id="5428737at2759"/>
<evidence type="ECO:0000259" key="2">
    <source>
        <dbReference type="Pfam" id="PF08508"/>
    </source>
</evidence>
<dbReference type="PANTHER" id="PTHR39405:SF1">
    <property type="entry name" value="DSC E3 UBIQUITIN LIGASE COMPLEX SUBUNIT 4"/>
    <property type="match status" value="1"/>
</dbReference>
<dbReference type="HOGENOM" id="CLU_1081960_0_0_1"/>
<sequence>MNNESALVPERGLRISQGKDDHLGTLLRTLDAVIFLQIGIAYLSDNLTFLLVLRAVSQVVHVQYRPPATTQQLTPILFVNVICYISHLLADRSGTKYIHGGLIIDFVGELPSSRWKLLLQDSILAALQLLMLVVGYQKQLLFGETQPQADAPQQDLEAEEEGRRRSRDQEPQAETEQGIELQSFLPEGSEQAHSAPTKSGKMSDQDDDLIVLDMRKGLKALFRRPIPTTSPTVEDPTVRAGLANVLARVAAARARAQA</sequence>
<dbReference type="EMBL" id="KN847319">
    <property type="protein sequence ID" value="KIW56277.1"/>
    <property type="molecule type" value="Genomic_DNA"/>
</dbReference>
<protein>
    <recommendedName>
        <fullName evidence="2">DUF1746 domain-containing protein</fullName>
    </recommendedName>
</protein>
<dbReference type="Proteomes" id="UP000054342">
    <property type="component" value="Unassembled WGS sequence"/>
</dbReference>
<dbReference type="PANTHER" id="PTHR39405">
    <property type="entry name" value="DSC E3 UBIQUITIN LIGASE COMPLEX SUBUNIT 4"/>
    <property type="match status" value="1"/>
</dbReference>
<gene>
    <name evidence="3" type="ORF">PV05_04947</name>
</gene>
<dbReference type="GO" id="GO:0005783">
    <property type="term" value="C:endoplasmic reticulum"/>
    <property type="evidence" value="ECO:0007669"/>
    <property type="project" value="TreeGrafter"/>
</dbReference>
<dbReference type="GO" id="GO:0032933">
    <property type="term" value="P:SREBP signaling pathway"/>
    <property type="evidence" value="ECO:0007669"/>
    <property type="project" value="InterPro"/>
</dbReference>
<evidence type="ECO:0000313" key="3">
    <source>
        <dbReference type="EMBL" id="KIW56277.1"/>
    </source>
</evidence>
<evidence type="ECO:0000313" key="4">
    <source>
        <dbReference type="Proteomes" id="UP000054342"/>
    </source>
</evidence>
<dbReference type="AlphaFoldDB" id="A0A0D2D1I0"/>